<dbReference type="Gene3D" id="3.30.1060.10">
    <property type="entry name" value="Peptide methionine sulphoxide reductase MsrA"/>
    <property type="match status" value="1"/>
</dbReference>
<accession>A0A3N1XRQ2</accession>
<evidence type="ECO:0000256" key="2">
    <source>
        <dbReference type="ARBA" id="ARBA00047806"/>
    </source>
</evidence>
<reference evidence="6 7" key="1">
    <citation type="submission" date="2018-11" db="EMBL/GenBank/DDBJ databases">
        <title>Genomic Encyclopedia of Type Strains, Phase IV (KMG-IV): sequencing the most valuable type-strain genomes for metagenomic binning, comparative biology and taxonomic classification.</title>
        <authorList>
            <person name="Goeker M."/>
        </authorList>
    </citation>
    <scope>NUCLEOTIDE SEQUENCE [LARGE SCALE GENOMIC DNA]</scope>
    <source>
        <strain evidence="6 7">DSM 26537</strain>
    </source>
</reference>
<comment type="function">
    <text evidence="4">Has an important function as a repair enzyme for proteins that have been inactivated by oxidation. Catalyzes the reversible oxidation-reduction of methionine sulfoxide in proteins to methionine.</text>
</comment>
<name>A0A3N1XRQ2_9FIRM</name>
<organism evidence="6 7">
    <name type="scientific">Mobilisporobacter senegalensis</name>
    <dbReference type="NCBI Taxonomy" id="1329262"/>
    <lineage>
        <taxon>Bacteria</taxon>
        <taxon>Bacillati</taxon>
        <taxon>Bacillota</taxon>
        <taxon>Clostridia</taxon>
        <taxon>Lachnospirales</taxon>
        <taxon>Lachnospiraceae</taxon>
        <taxon>Mobilisporobacter</taxon>
    </lineage>
</organism>
<evidence type="ECO:0000313" key="6">
    <source>
        <dbReference type="EMBL" id="ROR27477.1"/>
    </source>
</evidence>
<dbReference type="GO" id="GO:0034599">
    <property type="term" value="P:cellular response to oxidative stress"/>
    <property type="evidence" value="ECO:0007669"/>
    <property type="project" value="TreeGrafter"/>
</dbReference>
<dbReference type="AlphaFoldDB" id="A0A3N1XRQ2"/>
<gene>
    <name evidence="4" type="primary">msrA</name>
    <name evidence="6" type="ORF">EDD66_106174</name>
</gene>
<dbReference type="GO" id="GO:0005737">
    <property type="term" value="C:cytoplasm"/>
    <property type="evidence" value="ECO:0007669"/>
    <property type="project" value="TreeGrafter"/>
</dbReference>
<evidence type="ECO:0000256" key="3">
    <source>
        <dbReference type="ARBA" id="ARBA00048782"/>
    </source>
</evidence>
<dbReference type="InterPro" id="IPR036509">
    <property type="entry name" value="Met_Sox_Rdtase_MsrA_sf"/>
</dbReference>
<dbReference type="NCBIfam" id="TIGR00401">
    <property type="entry name" value="msrA"/>
    <property type="match status" value="1"/>
</dbReference>
<keyword evidence="7" id="KW-1185">Reference proteome</keyword>
<evidence type="ECO:0000256" key="4">
    <source>
        <dbReference type="HAMAP-Rule" id="MF_01401"/>
    </source>
</evidence>
<dbReference type="SUPFAM" id="SSF55068">
    <property type="entry name" value="Peptide methionine sulfoxide reductase"/>
    <property type="match status" value="1"/>
</dbReference>
<dbReference type="GO" id="GO:0033744">
    <property type="term" value="F:L-methionine:thioredoxin-disulfide S-oxidoreductase activity"/>
    <property type="evidence" value="ECO:0007669"/>
    <property type="project" value="RHEA"/>
</dbReference>
<protein>
    <recommendedName>
        <fullName evidence="4">Peptide methionine sulfoxide reductase MsrA</fullName>
        <shortName evidence="4">Protein-methionine-S-oxide reductase</shortName>
        <ecNumber evidence="4">1.8.4.11</ecNumber>
    </recommendedName>
    <alternativeName>
        <fullName evidence="4">Peptide-methionine (S)-S-oxide reductase</fullName>
        <shortName evidence="4">Peptide Met(O) reductase</shortName>
    </alternativeName>
</protein>
<feature type="domain" description="Peptide methionine sulphoxide reductase MsrA" evidence="5">
    <location>
        <begin position="8"/>
        <end position="158"/>
    </location>
</feature>
<dbReference type="GO" id="GO:0008113">
    <property type="term" value="F:peptide-methionine (S)-S-oxide reductase activity"/>
    <property type="evidence" value="ECO:0007669"/>
    <property type="project" value="UniProtKB-UniRule"/>
</dbReference>
<dbReference type="InterPro" id="IPR050162">
    <property type="entry name" value="MsrA_MetSO_reductase"/>
</dbReference>
<comment type="caution">
    <text evidence="6">The sequence shown here is derived from an EMBL/GenBank/DDBJ whole genome shotgun (WGS) entry which is preliminary data.</text>
</comment>
<dbReference type="PANTHER" id="PTHR42799:SF2">
    <property type="entry name" value="MITOCHONDRIAL PEPTIDE METHIONINE SULFOXIDE REDUCTASE"/>
    <property type="match status" value="1"/>
</dbReference>
<dbReference type="RefSeq" id="WP_243115344.1">
    <property type="nucleotide sequence ID" value="NZ_RJVG01000006.1"/>
</dbReference>
<evidence type="ECO:0000256" key="1">
    <source>
        <dbReference type="ARBA" id="ARBA00023002"/>
    </source>
</evidence>
<dbReference type="HAMAP" id="MF_01401">
    <property type="entry name" value="MsrA"/>
    <property type="match status" value="1"/>
</dbReference>
<sequence length="176" mass="20009">MSMITTKEIYLAGGCFWGTEKYLSHINGILETEVGYANGNTKNPTYEEVCHNNTGHAETVKVIYDSNLISLGYILELYYDVINPTSINRQGGDVGSQYRTGIYYVEADDKDIIETSIKELQKKYDKPIAIEVLGLENYYPAEEYHQKYLDKNPAGYCHISHEKFEKAKLAVDDSLK</sequence>
<proteinExistence type="inferred from homology"/>
<dbReference type="InterPro" id="IPR002569">
    <property type="entry name" value="Met_Sox_Rdtase_MsrA_dom"/>
</dbReference>
<comment type="similarity">
    <text evidence="4">Belongs to the MsrA Met sulfoxide reductase family.</text>
</comment>
<dbReference type="EMBL" id="RJVG01000006">
    <property type="protein sequence ID" value="ROR27477.1"/>
    <property type="molecule type" value="Genomic_DNA"/>
</dbReference>
<comment type="catalytic activity">
    <reaction evidence="3 4">
        <text>[thioredoxin]-disulfide + L-methionine + H2O = L-methionine (S)-S-oxide + [thioredoxin]-dithiol</text>
        <dbReference type="Rhea" id="RHEA:19993"/>
        <dbReference type="Rhea" id="RHEA-COMP:10698"/>
        <dbReference type="Rhea" id="RHEA-COMP:10700"/>
        <dbReference type="ChEBI" id="CHEBI:15377"/>
        <dbReference type="ChEBI" id="CHEBI:29950"/>
        <dbReference type="ChEBI" id="CHEBI:50058"/>
        <dbReference type="ChEBI" id="CHEBI:57844"/>
        <dbReference type="ChEBI" id="CHEBI:58772"/>
        <dbReference type="EC" id="1.8.4.11"/>
    </reaction>
</comment>
<dbReference type="EC" id="1.8.4.11" evidence="4"/>
<dbReference type="Proteomes" id="UP000273083">
    <property type="component" value="Unassembled WGS sequence"/>
</dbReference>
<evidence type="ECO:0000313" key="7">
    <source>
        <dbReference type="Proteomes" id="UP000273083"/>
    </source>
</evidence>
<dbReference type="Pfam" id="PF01625">
    <property type="entry name" value="PMSR"/>
    <property type="match status" value="1"/>
</dbReference>
<evidence type="ECO:0000259" key="5">
    <source>
        <dbReference type="Pfam" id="PF01625"/>
    </source>
</evidence>
<keyword evidence="1 4" id="KW-0560">Oxidoreductase</keyword>
<dbReference type="PANTHER" id="PTHR42799">
    <property type="entry name" value="MITOCHONDRIAL PEPTIDE METHIONINE SULFOXIDE REDUCTASE"/>
    <property type="match status" value="1"/>
</dbReference>
<feature type="active site" evidence="4">
    <location>
        <position position="15"/>
    </location>
</feature>
<comment type="catalytic activity">
    <reaction evidence="2 4">
        <text>L-methionyl-[protein] + [thioredoxin]-disulfide + H2O = L-methionyl-(S)-S-oxide-[protein] + [thioredoxin]-dithiol</text>
        <dbReference type="Rhea" id="RHEA:14217"/>
        <dbReference type="Rhea" id="RHEA-COMP:10698"/>
        <dbReference type="Rhea" id="RHEA-COMP:10700"/>
        <dbReference type="Rhea" id="RHEA-COMP:12313"/>
        <dbReference type="Rhea" id="RHEA-COMP:12315"/>
        <dbReference type="ChEBI" id="CHEBI:15377"/>
        <dbReference type="ChEBI" id="CHEBI:16044"/>
        <dbReference type="ChEBI" id="CHEBI:29950"/>
        <dbReference type="ChEBI" id="CHEBI:44120"/>
        <dbReference type="ChEBI" id="CHEBI:50058"/>
        <dbReference type="EC" id="1.8.4.11"/>
    </reaction>
</comment>